<evidence type="ECO:0000259" key="1">
    <source>
        <dbReference type="PROSITE" id="PS50181"/>
    </source>
</evidence>
<dbReference type="NCBIfam" id="TIGR01640">
    <property type="entry name" value="F_box_assoc_1"/>
    <property type="match status" value="1"/>
</dbReference>
<dbReference type="InterPro" id="IPR017451">
    <property type="entry name" value="F-box-assoc_interact_dom"/>
</dbReference>
<keyword evidence="2" id="KW-1185">Reference proteome</keyword>
<accession>A0A6P6V8B7</accession>
<dbReference type="Pfam" id="PF08268">
    <property type="entry name" value="FBA_3"/>
    <property type="match status" value="1"/>
</dbReference>
<dbReference type="SMART" id="SM00256">
    <property type="entry name" value="FBOX"/>
    <property type="match status" value="1"/>
</dbReference>
<name>A0A6P6V8B7_COFAR</name>
<dbReference type="OrthoDB" id="1107590at2759"/>
<dbReference type="InterPro" id="IPR013187">
    <property type="entry name" value="F-box-assoc_dom_typ3"/>
</dbReference>
<dbReference type="RefSeq" id="XP_027099219.1">
    <property type="nucleotide sequence ID" value="XM_027243418.1"/>
</dbReference>
<evidence type="ECO:0000313" key="3">
    <source>
        <dbReference type="RefSeq" id="XP_027099219.1"/>
    </source>
</evidence>
<evidence type="ECO:0000313" key="2">
    <source>
        <dbReference type="Proteomes" id="UP001652660"/>
    </source>
</evidence>
<proteinExistence type="predicted"/>
<dbReference type="InterPro" id="IPR036047">
    <property type="entry name" value="F-box-like_dom_sf"/>
</dbReference>
<gene>
    <name evidence="3" type="primary">LOC113718517</name>
</gene>
<dbReference type="Proteomes" id="UP001652660">
    <property type="component" value="Chromosome 11e"/>
</dbReference>
<dbReference type="AlphaFoldDB" id="A0A6P6V8B7"/>
<dbReference type="InterPro" id="IPR001810">
    <property type="entry name" value="F-box_dom"/>
</dbReference>
<dbReference type="SUPFAM" id="SSF81383">
    <property type="entry name" value="F-box domain"/>
    <property type="match status" value="1"/>
</dbReference>
<reference evidence="2" key="1">
    <citation type="journal article" date="2025" name="Foods">
        <title>Unveiling the Microbial Signatures of Arabica Coffee Cherries: Insights into Ripeness Specific Diversity, Functional Traits, and Implications for Quality and Safety.</title>
        <authorList>
            <consortium name="RefSeq"/>
            <person name="Tenea G.N."/>
            <person name="Cifuentes V."/>
            <person name="Reyes P."/>
            <person name="Cevallos-Vallejos M."/>
        </authorList>
    </citation>
    <scope>NUCLEOTIDE SEQUENCE [LARGE SCALE GENOMIC DNA]</scope>
</reference>
<dbReference type="PROSITE" id="PS50181">
    <property type="entry name" value="FBOX"/>
    <property type="match status" value="1"/>
</dbReference>
<dbReference type="Pfam" id="PF00646">
    <property type="entry name" value="F-box"/>
    <property type="match status" value="1"/>
</dbReference>
<dbReference type="GeneID" id="113718517"/>
<dbReference type="PANTHER" id="PTHR31111">
    <property type="entry name" value="BNAA05G37150D PROTEIN-RELATED"/>
    <property type="match status" value="1"/>
</dbReference>
<reference evidence="3" key="2">
    <citation type="submission" date="2025-08" db="UniProtKB">
        <authorList>
            <consortium name="RefSeq"/>
        </authorList>
    </citation>
    <scope>IDENTIFICATION</scope>
    <source>
        <tissue evidence="3">Leaves</tissue>
    </source>
</reference>
<sequence>MKPTKRKNIVPIPKDILLEIFVKLPAKRLLRFKCVSKHWCSIIEGSELVDAFRNRPCNRGTNLLVRRKCTQEEETIEGRRKFNDFFLLDSEGKCVPLEVPVILQEKFFSNDDGEWQHVEGLVHRKNIIWNPTTRKVVHLPPRNPFWDASKVIENMGIVAGCDNWSVSSKYFLGFDVSIKKHKVLCICRMDFRMNTISDGYIENSDIQKSQVSIEVLTLGANCWKKTTSDYPLPKELFEDFHVKTYCSINGVIYMIICPPCKRFQLPRRRSDQNDTILAYDITHEKFQLLPLPRGIGGIVHFVGDLRGRLTLMQQKHKQIWILEEDYGGPRWTVVDLLLPELWYTREISLREKIVKPIGLNPSGEIFFEVKEFSLNIKESSLSTIYVYNMESKDTRKVRFLTRMKNFFGSIFPNLVATIQPLK</sequence>
<dbReference type="PANTHER" id="PTHR31111:SF138">
    <property type="entry name" value="F-BOX ASSOCIATED DOMAIN-CONTAINING PROTEIN"/>
    <property type="match status" value="1"/>
</dbReference>
<protein>
    <submittedName>
        <fullName evidence="3">F-box only protein 8-like</fullName>
    </submittedName>
</protein>
<dbReference type="Gene3D" id="1.20.1280.50">
    <property type="match status" value="1"/>
</dbReference>
<organism evidence="2 3">
    <name type="scientific">Coffea arabica</name>
    <name type="common">Arabian coffee</name>
    <dbReference type="NCBI Taxonomy" id="13443"/>
    <lineage>
        <taxon>Eukaryota</taxon>
        <taxon>Viridiplantae</taxon>
        <taxon>Streptophyta</taxon>
        <taxon>Embryophyta</taxon>
        <taxon>Tracheophyta</taxon>
        <taxon>Spermatophyta</taxon>
        <taxon>Magnoliopsida</taxon>
        <taxon>eudicotyledons</taxon>
        <taxon>Gunneridae</taxon>
        <taxon>Pentapetalae</taxon>
        <taxon>asterids</taxon>
        <taxon>lamiids</taxon>
        <taxon>Gentianales</taxon>
        <taxon>Rubiaceae</taxon>
        <taxon>Ixoroideae</taxon>
        <taxon>Gardenieae complex</taxon>
        <taxon>Bertiereae - Coffeeae clade</taxon>
        <taxon>Coffeeae</taxon>
        <taxon>Coffea</taxon>
    </lineage>
</organism>
<feature type="domain" description="F-box" evidence="1">
    <location>
        <begin position="6"/>
        <end position="55"/>
    </location>
</feature>